<feature type="repeat" description="ANK" evidence="3">
    <location>
        <begin position="170"/>
        <end position="202"/>
    </location>
</feature>
<dbReference type="Ensembl" id="ENSMMDT00005030287.1">
    <property type="protein sequence ID" value="ENSMMDP00005029593.1"/>
    <property type="gene ID" value="ENSMMDG00005014071.1"/>
</dbReference>
<dbReference type="SUPFAM" id="SSF48403">
    <property type="entry name" value="Ankyrin repeat"/>
    <property type="match status" value="1"/>
</dbReference>
<accession>A0A667YT52</accession>
<dbReference type="GO" id="GO:0006357">
    <property type="term" value="P:regulation of transcription by RNA polymerase II"/>
    <property type="evidence" value="ECO:0007669"/>
    <property type="project" value="TreeGrafter"/>
</dbReference>
<dbReference type="AlphaFoldDB" id="A0A667YT52"/>
<reference evidence="4" key="2">
    <citation type="submission" date="2025-08" db="UniProtKB">
        <authorList>
            <consortium name="Ensembl"/>
        </authorList>
    </citation>
    <scope>IDENTIFICATION</scope>
</reference>
<dbReference type="InterPro" id="IPR002110">
    <property type="entry name" value="Ankyrin_rpt"/>
</dbReference>
<sequence length="270" mass="29092">MNHENNIHAISINLCTSEHRVIFVLFLQVNAVDQDGLTPLHIASQQGHAETVIQLLQGGADPGAQDRLGRTALHWAASAQGQNPAVDLLLSARANPNTTDREKKTALHLAATQGNTHAVTSLLSHKVKGGTKDMDGSTPLHHAAACGHAAVVTALLHSLKNKGLEVRNVWRKTPLHAAAERGHDSVVELLLDAGANINAKDNSKDTPLHCAARGGHHEVVRRLRANLQATNNVGKTPLQSYCVVWLTCQLSARMRKIYTTKQDVIFIAVS</sequence>
<reference evidence="4" key="3">
    <citation type="submission" date="2025-09" db="UniProtKB">
        <authorList>
            <consortium name="Ensembl"/>
        </authorList>
    </citation>
    <scope>IDENTIFICATION</scope>
</reference>
<name>A0A667YT52_9TELE</name>
<reference evidence="4" key="1">
    <citation type="submission" date="2019-06" db="EMBL/GenBank/DDBJ databases">
        <authorList>
            <consortium name="Wellcome Sanger Institute Data Sharing"/>
        </authorList>
    </citation>
    <scope>NUCLEOTIDE SEQUENCE [LARGE SCALE GENOMIC DNA]</scope>
</reference>
<feature type="repeat" description="ANK" evidence="3">
    <location>
        <begin position="135"/>
        <end position="156"/>
    </location>
</feature>
<dbReference type="GeneTree" id="ENSGT00940000165489"/>
<organism evidence="4 5">
    <name type="scientific">Myripristis murdjan</name>
    <name type="common">pinecone soldierfish</name>
    <dbReference type="NCBI Taxonomy" id="586833"/>
    <lineage>
        <taxon>Eukaryota</taxon>
        <taxon>Metazoa</taxon>
        <taxon>Chordata</taxon>
        <taxon>Craniata</taxon>
        <taxon>Vertebrata</taxon>
        <taxon>Euteleostomi</taxon>
        <taxon>Actinopterygii</taxon>
        <taxon>Neopterygii</taxon>
        <taxon>Teleostei</taxon>
        <taxon>Neoteleostei</taxon>
        <taxon>Acanthomorphata</taxon>
        <taxon>Holocentriformes</taxon>
        <taxon>Holocentridae</taxon>
        <taxon>Myripristis</taxon>
    </lineage>
</organism>
<evidence type="ECO:0000313" key="5">
    <source>
        <dbReference type="Proteomes" id="UP000472263"/>
    </source>
</evidence>
<keyword evidence="2 3" id="KW-0040">ANK repeat</keyword>
<evidence type="ECO:0000256" key="2">
    <source>
        <dbReference type="ARBA" id="ARBA00023043"/>
    </source>
</evidence>
<dbReference type="PANTHER" id="PTHR24126:SF14">
    <property type="entry name" value="ANK_REP_REGION DOMAIN-CONTAINING PROTEIN"/>
    <property type="match status" value="1"/>
</dbReference>
<feature type="repeat" description="ANK" evidence="3">
    <location>
        <begin position="68"/>
        <end position="101"/>
    </location>
</feature>
<evidence type="ECO:0000313" key="4">
    <source>
        <dbReference type="Ensembl" id="ENSMMDP00005029593.1"/>
    </source>
</evidence>
<dbReference type="PROSITE" id="PS50297">
    <property type="entry name" value="ANK_REP_REGION"/>
    <property type="match status" value="4"/>
</dbReference>
<dbReference type="SMART" id="SM00248">
    <property type="entry name" value="ANK"/>
    <property type="match status" value="6"/>
</dbReference>
<dbReference type="InterPro" id="IPR036770">
    <property type="entry name" value="Ankyrin_rpt-contain_sf"/>
</dbReference>
<dbReference type="PRINTS" id="PR01415">
    <property type="entry name" value="ANKYRIN"/>
</dbReference>
<dbReference type="PANTHER" id="PTHR24126">
    <property type="entry name" value="ANKYRIN REPEAT, PH AND SEC7 DOMAIN CONTAINING PROTEIN SECG-RELATED"/>
    <property type="match status" value="1"/>
</dbReference>
<dbReference type="PROSITE" id="PS50088">
    <property type="entry name" value="ANK_REPEAT"/>
    <property type="match status" value="5"/>
</dbReference>
<dbReference type="Pfam" id="PF13637">
    <property type="entry name" value="Ank_4"/>
    <property type="match status" value="1"/>
</dbReference>
<evidence type="ECO:0000256" key="1">
    <source>
        <dbReference type="ARBA" id="ARBA00022737"/>
    </source>
</evidence>
<keyword evidence="1" id="KW-0677">Repeat</keyword>
<dbReference type="GO" id="GO:0061629">
    <property type="term" value="F:RNA polymerase II-specific DNA-binding transcription factor binding"/>
    <property type="evidence" value="ECO:0007669"/>
    <property type="project" value="TreeGrafter"/>
</dbReference>
<dbReference type="Pfam" id="PF00023">
    <property type="entry name" value="Ank"/>
    <property type="match status" value="1"/>
</dbReference>
<protein>
    <submittedName>
        <fullName evidence="4">CARD- and ANK-containing Inflammasome Adaptor Protein</fullName>
    </submittedName>
</protein>
<feature type="repeat" description="ANK" evidence="3">
    <location>
        <begin position="102"/>
        <end position="134"/>
    </location>
</feature>
<keyword evidence="5" id="KW-1185">Reference proteome</keyword>
<proteinExistence type="predicted"/>
<dbReference type="Proteomes" id="UP000472263">
    <property type="component" value="Chromosome 4"/>
</dbReference>
<dbReference type="Pfam" id="PF12796">
    <property type="entry name" value="Ank_2"/>
    <property type="match status" value="1"/>
</dbReference>
<evidence type="ECO:0000256" key="3">
    <source>
        <dbReference type="PROSITE-ProRule" id="PRU00023"/>
    </source>
</evidence>
<dbReference type="Gene3D" id="1.25.40.20">
    <property type="entry name" value="Ankyrin repeat-containing domain"/>
    <property type="match status" value="3"/>
</dbReference>
<dbReference type="GO" id="GO:0005634">
    <property type="term" value="C:nucleus"/>
    <property type="evidence" value="ECO:0007669"/>
    <property type="project" value="TreeGrafter"/>
</dbReference>
<feature type="repeat" description="ANK" evidence="3">
    <location>
        <begin position="35"/>
        <end position="67"/>
    </location>
</feature>